<name>A0A927K2X2_9ACTN</name>
<evidence type="ECO:0000313" key="2">
    <source>
        <dbReference type="EMBL" id="MBD8868731.1"/>
    </source>
</evidence>
<organism evidence="2 3">
    <name type="scientific">Nocardioides donggukensis</name>
    <dbReference type="NCBI Taxonomy" id="2774019"/>
    <lineage>
        <taxon>Bacteria</taxon>
        <taxon>Bacillati</taxon>
        <taxon>Actinomycetota</taxon>
        <taxon>Actinomycetes</taxon>
        <taxon>Propionibacteriales</taxon>
        <taxon>Nocardioidaceae</taxon>
        <taxon>Nocardioides</taxon>
    </lineage>
</organism>
<keyword evidence="1" id="KW-1133">Transmembrane helix</keyword>
<dbReference type="PANTHER" id="PTHR43685:SF3">
    <property type="entry name" value="SLR2126 PROTEIN"/>
    <property type="match status" value="1"/>
</dbReference>
<dbReference type="InterPro" id="IPR029044">
    <property type="entry name" value="Nucleotide-diphossugar_trans"/>
</dbReference>
<dbReference type="Proteomes" id="UP000616839">
    <property type="component" value="Unassembled WGS sequence"/>
</dbReference>
<gene>
    <name evidence="2" type="ORF">IE331_03740</name>
</gene>
<dbReference type="Pfam" id="PF13641">
    <property type="entry name" value="Glyco_tranf_2_3"/>
    <property type="match status" value="1"/>
</dbReference>
<evidence type="ECO:0000313" key="3">
    <source>
        <dbReference type="Proteomes" id="UP000616839"/>
    </source>
</evidence>
<proteinExistence type="predicted"/>
<comment type="caution">
    <text evidence="2">The sequence shown here is derived from an EMBL/GenBank/DDBJ whole genome shotgun (WGS) entry which is preliminary data.</text>
</comment>
<dbReference type="SUPFAM" id="SSF53448">
    <property type="entry name" value="Nucleotide-diphospho-sugar transferases"/>
    <property type="match status" value="1"/>
</dbReference>
<keyword evidence="1" id="KW-0472">Membrane</keyword>
<dbReference type="PANTHER" id="PTHR43685">
    <property type="entry name" value="GLYCOSYLTRANSFERASE"/>
    <property type="match status" value="1"/>
</dbReference>
<dbReference type="AlphaFoldDB" id="A0A927K2X2"/>
<feature type="transmembrane region" description="Helical" evidence="1">
    <location>
        <begin position="463"/>
        <end position="487"/>
    </location>
</feature>
<dbReference type="EMBL" id="JACYXZ010000001">
    <property type="protein sequence ID" value="MBD8868731.1"/>
    <property type="molecule type" value="Genomic_DNA"/>
</dbReference>
<feature type="transmembrane region" description="Helical" evidence="1">
    <location>
        <begin position="924"/>
        <end position="944"/>
    </location>
</feature>
<keyword evidence="1" id="KW-0812">Transmembrane</keyword>
<dbReference type="Gene3D" id="3.90.550.10">
    <property type="entry name" value="Spore Coat Polysaccharide Biosynthesis Protein SpsA, Chain A"/>
    <property type="match status" value="1"/>
</dbReference>
<dbReference type="InterPro" id="IPR050834">
    <property type="entry name" value="Glycosyltransf_2"/>
</dbReference>
<feature type="transmembrane region" description="Helical" evidence="1">
    <location>
        <begin position="607"/>
        <end position="629"/>
    </location>
</feature>
<evidence type="ECO:0000256" key="1">
    <source>
        <dbReference type="SAM" id="Phobius"/>
    </source>
</evidence>
<dbReference type="RefSeq" id="WP_192140595.1">
    <property type="nucleotide sequence ID" value="NZ_JACYXZ010000001.1"/>
</dbReference>
<sequence length="951" mass="99336">MTVTALLICHDGARWLPAVLAGLRDQQRRPDRILALDTTGTTGPDETGDSGSTGRLLVEALGADAVLTRPGTFPEAVAHALPTIETDWVWLLHDDANPDPAALAELLAVAESGGADVLGPKLREWPSLRRLLELGVTISGTGRRETGLERGEYDQGQHDEIRQVLAVNTAGMLVRREVLEHLGGFDAALPVFGTDLDFGWRAARAGYRTVVVPQAVVFHAEAAHRGLRRTRLTGRRTRTHRAEREAALYTLLANVRGRALPFVAVRLVLGTLLRVLGYLLARSPGHAGDELAALLGLLGRPRRLISARRARRALDGTQAADHRDVRRLLAPWWVPYRHGLDFVTDVATAAGNQGRDAAERRRSARALDSGPVADDADTLAADSGLLVRFVTSPVAVLSAVFVLLALWGARAALGEVSGGALSPAPAGAADWWRLVTEGWHPLGQGTDAPEPGYLLPFALLGTLLLGSASAVVSVLFVAAVPLAAWGAWRFGLVVAELGSGLPASRVLVGWAALTYAAVPVASGAWGQGRFGVVASAAVLPWLAHAALGLLEPSADRRWRAGWRCSLLLALVTAFTPAAWPFAAVVVAGVLGTGLVRARSAFGSRSVWGPLLVVVAVPPLLLLPGTVGVLGHGLGALFLEAGRLVDTPGPTDLVAGRFGSPSAPAWAGLLLLAPALGALLRRRARVAAAACWLVVAVAAVLAAVLSRVSVPVPAGTVQPGLGFLLVLSQGALVVAALVAGQGLWARFAHADFGWRQPVAGLLAAAGLLVPVVGLGWWLAGDADELGPPTASAVPAYMTQAAELGPEHGVLILRGDVETGLTWTVRRDDGVTIGEDEILALTDPDPALDADVGALVSRPTLDVVERMSGHGLDYVVMPAPADGRVAATLDAASGMVQASAGDRSTRAWQFEQDAAPAAVAGTGPWWHPWLLAIQVAALIVTAVLCGPTRREGR</sequence>
<feature type="transmembrane region" description="Helical" evidence="1">
    <location>
        <begin position="532"/>
        <end position="550"/>
    </location>
</feature>
<feature type="transmembrane region" description="Helical" evidence="1">
    <location>
        <begin position="719"/>
        <end position="744"/>
    </location>
</feature>
<reference evidence="2" key="1">
    <citation type="submission" date="2020-09" db="EMBL/GenBank/DDBJ databases">
        <title>Nocardioides sp. strain MJB4 16S ribosomal RNA gene Genome sequencing and assembly.</title>
        <authorList>
            <person name="Kim I."/>
        </authorList>
    </citation>
    <scope>NUCLEOTIDE SEQUENCE</scope>
    <source>
        <strain evidence="2">MJB4</strain>
    </source>
</reference>
<feature type="transmembrane region" description="Helical" evidence="1">
    <location>
        <begin position="570"/>
        <end position="595"/>
    </location>
</feature>
<accession>A0A927K2X2</accession>
<feature type="transmembrane region" description="Helical" evidence="1">
    <location>
        <begin position="686"/>
        <end position="707"/>
    </location>
</feature>
<feature type="transmembrane region" description="Helical" evidence="1">
    <location>
        <begin position="385"/>
        <end position="407"/>
    </location>
</feature>
<feature type="transmembrane region" description="Helical" evidence="1">
    <location>
        <begin position="662"/>
        <end position="679"/>
    </location>
</feature>
<feature type="transmembrane region" description="Helical" evidence="1">
    <location>
        <begin position="507"/>
        <end position="525"/>
    </location>
</feature>
<keyword evidence="3" id="KW-1185">Reference proteome</keyword>
<feature type="transmembrane region" description="Helical" evidence="1">
    <location>
        <begin position="756"/>
        <end position="778"/>
    </location>
</feature>
<protein>
    <submittedName>
        <fullName evidence="2">Glycosyltransferase family 2 protein</fullName>
    </submittedName>
</protein>